<dbReference type="EMBL" id="PCVC01000037">
    <property type="protein sequence ID" value="PIQ66990.1"/>
    <property type="molecule type" value="Genomic_DNA"/>
</dbReference>
<dbReference type="Proteomes" id="UP000229834">
    <property type="component" value="Unassembled WGS sequence"/>
</dbReference>
<name>A0A2H0K6V9_9BACT</name>
<dbReference type="Pfam" id="PF18893">
    <property type="entry name" value="DUF5652"/>
    <property type="match status" value="1"/>
</dbReference>
<gene>
    <name evidence="3" type="ORF">COV95_01160</name>
</gene>
<protein>
    <recommendedName>
        <fullName evidence="2">DUF5652 domain-containing protein</fullName>
    </recommendedName>
</protein>
<evidence type="ECO:0000259" key="2">
    <source>
        <dbReference type="Pfam" id="PF18893"/>
    </source>
</evidence>
<feature type="transmembrane region" description="Helical" evidence="1">
    <location>
        <begin position="15"/>
        <end position="35"/>
    </location>
</feature>
<proteinExistence type="predicted"/>
<keyword evidence="1" id="KW-0812">Transmembrane</keyword>
<accession>A0A2H0K6V9</accession>
<reference evidence="3 4" key="1">
    <citation type="submission" date="2017-09" db="EMBL/GenBank/DDBJ databases">
        <title>Depth-based differentiation of microbial function through sediment-hosted aquifers and enrichment of novel symbionts in the deep terrestrial subsurface.</title>
        <authorList>
            <person name="Probst A.J."/>
            <person name="Ladd B."/>
            <person name="Jarett J.K."/>
            <person name="Geller-Mcgrath D.E."/>
            <person name="Sieber C.M."/>
            <person name="Emerson J.B."/>
            <person name="Anantharaman K."/>
            <person name="Thomas B.C."/>
            <person name="Malmstrom R."/>
            <person name="Stieglmeier M."/>
            <person name="Klingl A."/>
            <person name="Woyke T."/>
            <person name="Ryan C.M."/>
            <person name="Banfield J.F."/>
        </authorList>
    </citation>
    <scope>NUCLEOTIDE SEQUENCE [LARGE SCALE GENOMIC DNA]</scope>
    <source>
        <strain evidence="3">CG11_big_fil_rev_8_21_14_0_20_40_24</strain>
    </source>
</reference>
<evidence type="ECO:0000313" key="3">
    <source>
        <dbReference type="EMBL" id="PIQ66990.1"/>
    </source>
</evidence>
<keyword evidence="1" id="KW-0472">Membrane</keyword>
<evidence type="ECO:0000256" key="1">
    <source>
        <dbReference type="SAM" id="Phobius"/>
    </source>
</evidence>
<feature type="domain" description="DUF5652" evidence="2">
    <location>
        <begin position="10"/>
        <end position="74"/>
    </location>
</feature>
<organism evidence="3 4">
    <name type="scientific">Candidatus Zambryskibacteria bacterium CG11_big_fil_rev_8_21_14_0_20_40_24</name>
    <dbReference type="NCBI Taxonomy" id="1975116"/>
    <lineage>
        <taxon>Bacteria</taxon>
        <taxon>Candidatus Zambryskiibacteriota</taxon>
    </lineage>
</organism>
<dbReference type="AlphaFoldDB" id="A0A2H0K6V9"/>
<feature type="transmembrane region" description="Helical" evidence="1">
    <location>
        <begin position="47"/>
        <end position="68"/>
    </location>
</feature>
<comment type="caution">
    <text evidence="3">The sequence shown here is derived from an EMBL/GenBank/DDBJ whole genome shotgun (WGS) entry which is preliminary data.</text>
</comment>
<keyword evidence="1" id="KW-1133">Transmembrane helix</keyword>
<sequence>MNTFLESFKIAQSFVVSHIWIFWLLIIWSLVWKGFALWKSARLSHKWWFIAILILNTVGILEIFYLFFVGRDYSVKVEEQK</sequence>
<dbReference type="InterPro" id="IPR043712">
    <property type="entry name" value="DUF5652"/>
</dbReference>
<evidence type="ECO:0000313" key="4">
    <source>
        <dbReference type="Proteomes" id="UP000229834"/>
    </source>
</evidence>